<evidence type="ECO:0000256" key="7">
    <source>
        <dbReference type="ARBA" id="ARBA00049339"/>
    </source>
</evidence>
<keyword evidence="3 8" id="KW-0547">Nucleotide-binding</keyword>
<dbReference type="GO" id="GO:0004814">
    <property type="term" value="F:arginine-tRNA ligase activity"/>
    <property type="evidence" value="ECO:0007669"/>
    <property type="project" value="UniProtKB-UniRule"/>
</dbReference>
<dbReference type="InterPro" id="IPR036695">
    <property type="entry name" value="Arg-tRNA-synth_N_sf"/>
</dbReference>
<dbReference type="Proteomes" id="UP000322139">
    <property type="component" value="Unassembled WGS sequence"/>
</dbReference>
<dbReference type="InterPro" id="IPR001278">
    <property type="entry name" value="Arg-tRNA-ligase"/>
</dbReference>
<accession>A0A5D4R011</accession>
<evidence type="ECO:0000256" key="3">
    <source>
        <dbReference type="ARBA" id="ARBA00022741"/>
    </source>
</evidence>
<dbReference type="PANTHER" id="PTHR11956">
    <property type="entry name" value="ARGINYL-TRNA SYNTHETASE"/>
    <property type="match status" value="1"/>
</dbReference>
<keyword evidence="2 8" id="KW-0436">Ligase</keyword>
<dbReference type="PRINTS" id="PR01038">
    <property type="entry name" value="TRNASYNTHARG"/>
</dbReference>
<dbReference type="GO" id="GO:0005524">
    <property type="term" value="F:ATP binding"/>
    <property type="evidence" value="ECO:0007669"/>
    <property type="project" value="UniProtKB-UniRule"/>
</dbReference>
<gene>
    <name evidence="8" type="primary">argS</name>
    <name evidence="12" type="ORF">FZD51_22765</name>
</gene>
<dbReference type="SUPFAM" id="SSF52374">
    <property type="entry name" value="Nucleotidylyl transferase"/>
    <property type="match status" value="1"/>
</dbReference>
<comment type="subcellular location">
    <subcellularLocation>
        <location evidence="8">Cytoplasm</location>
    </subcellularLocation>
</comment>
<dbReference type="EMBL" id="VTER01000015">
    <property type="protein sequence ID" value="TYS42942.1"/>
    <property type="molecule type" value="Genomic_DNA"/>
</dbReference>
<keyword evidence="4 8" id="KW-0067">ATP-binding</keyword>
<keyword evidence="5 8" id="KW-0648">Protein biosynthesis</keyword>
<dbReference type="CDD" id="cd00671">
    <property type="entry name" value="ArgRS_core"/>
    <property type="match status" value="1"/>
</dbReference>
<dbReference type="Pfam" id="PF05746">
    <property type="entry name" value="DALR_1"/>
    <property type="match status" value="1"/>
</dbReference>
<dbReference type="Gene3D" id="3.30.1360.70">
    <property type="entry name" value="Arginyl tRNA synthetase N-terminal domain"/>
    <property type="match status" value="1"/>
</dbReference>
<evidence type="ECO:0000313" key="12">
    <source>
        <dbReference type="EMBL" id="TYS42942.1"/>
    </source>
</evidence>
<evidence type="ECO:0000259" key="10">
    <source>
        <dbReference type="SMART" id="SM00836"/>
    </source>
</evidence>
<comment type="caution">
    <text evidence="12">The sequence shown here is derived from an EMBL/GenBank/DDBJ whole genome shotgun (WGS) entry which is preliminary data.</text>
</comment>
<dbReference type="SMART" id="SM00836">
    <property type="entry name" value="DALR_1"/>
    <property type="match status" value="1"/>
</dbReference>
<keyword evidence="8" id="KW-0963">Cytoplasm</keyword>
<dbReference type="CDD" id="cd07956">
    <property type="entry name" value="Anticodon_Ia_Arg"/>
    <property type="match status" value="1"/>
</dbReference>
<dbReference type="GO" id="GO:0005737">
    <property type="term" value="C:cytoplasm"/>
    <property type="evidence" value="ECO:0007669"/>
    <property type="project" value="UniProtKB-SubCell"/>
</dbReference>
<dbReference type="GO" id="GO:0006420">
    <property type="term" value="P:arginyl-tRNA aminoacylation"/>
    <property type="evidence" value="ECO:0007669"/>
    <property type="project" value="UniProtKB-UniRule"/>
</dbReference>
<dbReference type="EC" id="6.1.1.19" evidence="8"/>
<dbReference type="Gene3D" id="1.10.730.10">
    <property type="entry name" value="Isoleucyl-tRNA Synthetase, Domain 1"/>
    <property type="match status" value="1"/>
</dbReference>
<evidence type="ECO:0000256" key="9">
    <source>
        <dbReference type="RuleBase" id="RU363038"/>
    </source>
</evidence>
<evidence type="ECO:0000256" key="2">
    <source>
        <dbReference type="ARBA" id="ARBA00022598"/>
    </source>
</evidence>
<comment type="subunit">
    <text evidence="8">Monomer.</text>
</comment>
<dbReference type="NCBIfam" id="TIGR00456">
    <property type="entry name" value="argS"/>
    <property type="match status" value="1"/>
</dbReference>
<feature type="domain" description="Arginyl tRNA synthetase N-terminal" evidence="11">
    <location>
        <begin position="10"/>
        <end position="85"/>
    </location>
</feature>
<dbReference type="FunFam" id="3.40.50.620:FF:000116">
    <property type="entry name" value="Arginine--tRNA ligase"/>
    <property type="match status" value="1"/>
</dbReference>
<feature type="domain" description="DALR anticodon binding" evidence="10">
    <location>
        <begin position="451"/>
        <end position="562"/>
    </location>
</feature>
<dbReference type="Pfam" id="PF00750">
    <property type="entry name" value="tRNA-synt_1d"/>
    <property type="match status" value="1"/>
</dbReference>
<evidence type="ECO:0000256" key="8">
    <source>
        <dbReference type="HAMAP-Rule" id="MF_00123"/>
    </source>
</evidence>
<sequence length="562" mass="63321">MIKLKAIFTEALMELFEDQLTAAELAGLIEVPKNTEHGDLAFPCFTLAKKMKQAPAVIAAEAAEKLQHSLIDRAEAHGPYLNIFFSKEKAGLKILQSLLEAGFLYGNSSIGTGKTVTIDFSAPNIAKPFSMGHLRSTVIGNSISLIAEKCGYEVIRINHLGDWGTQFGKLITAYKKWGSPGTVKEKPIAELFKLYIRFHEEAEKDPGLEDEARRWFRELERGNEEAFALWSWFREESLKEFNRIYDLLGISFDSYNGEAFYNDKMEKAVELLQSRNLLTQSHGAEVVPLEEHGLPPCLIKKSDGATLYATRDLAAAIFRQENYHFSESLYVVGQEQSVHFRQLKLVLKKLGFQWAENMHHIPFGLYLKDGKKMSTRKGRVVLLEDVLNEAAELAYENICRKNPSLEQKEETAAAVGIGAVLFHDLKNDRLNHIEFSLEEMLTFEGETGPYIQYTNARAHSILQKAGTAGVMKQGLSDPYSWDLLKQLSLFPGKIEEAYKHYSPSVIAKYIINVAQSFNKYYGQIRILDDTPGLETRLSLVRAVSLVLEEGLRLLGITAPKKM</sequence>
<dbReference type="PANTHER" id="PTHR11956:SF5">
    <property type="entry name" value="ARGININE--TRNA LIGASE, CYTOPLASMIC"/>
    <property type="match status" value="1"/>
</dbReference>
<dbReference type="InterPro" id="IPR014729">
    <property type="entry name" value="Rossmann-like_a/b/a_fold"/>
</dbReference>
<comment type="catalytic activity">
    <reaction evidence="7 8">
        <text>tRNA(Arg) + L-arginine + ATP = L-arginyl-tRNA(Arg) + AMP + diphosphate</text>
        <dbReference type="Rhea" id="RHEA:20301"/>
        <dbReference type="Rhea" id="RHEA-COMP:9658"/>
        <dbReference type="Rhea" id="RHEA-COMP:9673"/>
        <dbReference type="ChEBI" id="CHEBI:30616"/>
        <dbReference type="ChEBI" id="CHEBI:32682"/>
        <dbReference type="ChEBI" id="CHEBI:33019"/>
        <dbReference type="ChEBI" id="CHEBI:78442"/>
        <dbReference type="ChEBI" id="CHEBI:78513"/>
        <dbReference type="ChEBI" id="CHEBI:456215"/>
        <dbReference type="EC" id="6.1.1.19"/>
    </reaction>
</comment>
<evidence type="ECO:0000256" key="6">
    <source>
        <dbReference type="ARBA" id="ARBA00023146"/>
    </source>
</evidence>
<keyword evidence="6 8" id="KW-0030">Aminoacyl-tRNA synthetase</keyword>
<dbReference type="Gene3D" id="3.40.50.620">
    <property type="entry name" value="HUPs"/>
    <property type="match status" value="1"/>
</dbReference>
<dbReference type="SMART" id="SM01016">
    <property type="entry name" value="Arg_tRNA_synt_N"/>
    <property type="match status" value="1"/>
</dbReference>
<dbReference type="InterPro" id="IPR005148">
    <property type="entry name" value="Arg-tRNA-synth_N"/>
</dbReference>
<dbReference type="InterPro" id="IPR008909">
    <property type="entry name" value="DALR_anticod-bd"/>
</dbReference>
<dbReference type="SUPFAM" id="SSF55190">
    <property type="entry name" value="Arginyl-tRNA synthetase (ArgRS), N-terminal 'additional' domain"/>
    <property type="match status" value="1"/>
</dbReference>
<dbReference type="InterPro" id="IPR009080">
    <property type="entry name" value="tRNAsynth_Ia_anticodon-bd"/>
</dbReference>
<proteinExistence type="inferred from homology"/>
<evidence type="ECO:0000313" key="13">
    <source>
        <dbReference type="Proteomes" id="UP000322139"/>
    </source>
</evidence>
<organism evidence="12 13">
    <name type="scientific">Bacillus infantis</name>
    <dbReference type="NCBI Taxonomy" id="324767"/>
    <lineage>
        <taxon>Bacteria</taxon>
        <taxon>Bacillati</taxon>
        <taxon>Bacillota</taxon>
        <taxon>Bacilli</taxon>
        <taxon>Bacillales</taxon>
        <taxon>Bacillaceae</taxon>
        <taxon>Bacillus</taxon>
    </lineage>
</organism>
<evidence type="ECO:0000256" key="4">
    <source>
        <dbReference type="ARBA" id="ARBA00022840"/>
    </source>
</evidence>
<dbReference type="AlphaFoldDB" id="A0A5D4R011"/>
<name>A0A5D4R011_9BACI</name>
<feature type="short sequence motif" description="'HIGH' region" evidence="8">
    <location>
        <begin position="123"/>
        <end position="133"/>
    </location>
</feature>
<evidence type="ECO:0000259" key="11">
    <source>
        <dbReference type="SMART" id="SM01016"/>
    </source>
</evidence>
<dbReference type="Pfam" id="PF03485">
    <property type="entry name" value="Arg_tRNA_synt_N"/>
    <property type="match status" value="1"/>
</dbReference>
<reference evidence="12 13" key="1">
    <citation type="submission" date="2019-08" db="EMBL/GenBank/DDBJ databases">
        <title>Bacillus genomes from the desert of Cuatro Cienegas, Coahuila.</title>
        <authorList>
            <person name="Olmedo-Alvarez G."/>
        </authorList>
    </citation>
    <scope>NUCLEOTIDE SEQUENCE [LARGE SCALE GENOMIC DNA]</scope>
    <source>
        <strain evidence="12 13">CH446_14T</strain>
    </source>
</reference>
<dbReference type="SUPFAM" id="SSF47323">
    <property type="entry name" value="Anticodon-binding domain of a subclass of class I aminoacyl-tRNA synthetases"/>
    <property type="match status" value="1"/>
</dbReference>
<comment type="similarity">
    <text evidence="1 8 9">Belongs to the class-I aminoacyl-tRNA synthetase family.</text>
</comment>
<dbReference type="InterPro" id="IPR035684">
    <property type="entry name" value="ArgRS_core"/>
</dbReference>
<dbReference type="HAMAP" id="MF_00123">
    <property type="entry name" value="Arg_tRNA_synth"/>
    <property type="match status" value="1"/>
</dbReference>
<protein>
    <recommendedName>
        <fullName evidence="8">Arginine--tRNA ligase</fullName>
        <ecNumber evidence="8">6.1.1.19</ecNumber>
    </recommendedName>
    <alternativeName>
        <fullName evidence="8">Arginyl-tRNA synthetase</fullName>
        <shortName evidence="8">ArgRS</shortName>
    </alternativeName>
</protein>
<evidence type="ECO:0000256" key="1">
    <source>
        <dbReference type="ARBA" id="ARBA00005594"/>
    </source>
</evidence>
<evidence type="ECO:0000256" key="5">
    <source>
        <dbReference type="ARBA" id="ARBA00022917"/>
    </source>
</evidence>